<proteinExistence type="predicted"/>
<evidence type="ECO:0000313" key="7">
    <source>
        <dbReference type="Proteomes" id="UP000018208"/>
    </source>
</evidence>
<accession>V6LYU0</accession>
<dbReference type="Proteomes" id="UP000018208">
    <property type="component" value="Unassembled WGS sequence"/>
</dbReference>
<organism evidence="3">
    <name type="scientific">Spironucleus salmonicida</name>
    <dbReference type="NCBI Taxonomy" id="348837"/>
    <lineage>
        <taxon>Eukaryota</taxon>
        <taxon>Metamonada</taxon>
        <taxon>Diplomonadida</taxon>
        <taxon>Hexamitidae</taxon>
        <taxon>Hexamitinae</taxon>
        <taxon>Spironucleus</taxon>
    </lineage>
</organism>
<dbReference type="InterPro" id="IPR000727">
    <property type="entry name" value="T_SNARE_dom"/>
</dbReference>
<evidence type="ECO:0000313" key="4">
    <source>
        <dbReference type="EMBL" id="EST49441.1"/>
    </source>
</evidence>
<dbReference type="Gene3D" id="1.20.5.110">
    <property type="match status" value="1"/>
</dbReference>
<reference evidence="5" key="2">
    <citation type="submission" date="2020-12" db="EMBL/GenBank/DDBJ databases">
        <title>New Spironucleus salmonicida genome in near-complete chromosomes.</title>
        <authorList>
            <person name="Xu F."/>
            <person name="Kurt Z."/>
            <person name="Jimenez-Gonzalez A."/>
            <person name="Astvaldsson A."/>
            <person name="Andersson J.O."/>
            <person name="Svard S.G."/>
        </authorList>
    </citation>
    <scope>NUCLEOTIDE SEQUENCE</scope>
    <source>
        <strain evidence="5">ATCC 50377</strain>
    </source>
</reference>
<feature type="transmembrane region" description="Helical" evidence="1">
    <location>
        <begin position="74"/>
        <end position="92"/>
    </location>
</feature>
<dbReference type="EMBL" id="KI545950">
    <property type="protein sequence ID" value="EST49438.1"/>
    <property type="molecule type" value="Genomic_DNA"/>
</dbReference>
<keyword evidence="1" id="KW-1133">Transmembrane helix</keyword>
<name>V6LYU0_9EUKA</name>
<evidence type="ECO:0000313" key="3">
    <source>
        <dbReference type="EMBL" id="EST49438.1"/>
    </source>
</evidence>
<protein>
    <recommendedName>
        <fullName evidence="2">t-SNARE coiled-coil homology domain-containing protein</fullName>
    </recommendedName>
</protein>
<reference evidence="3 5" key="1">
    <citation type="journal article" date="2014" name="PLoS Genet.">
        <title>The Genome of Spironucleus salmonicida Highlights a Fish Pathogen Adapted to Fluctuating Environments.</title>
        <authorList>
            <person name="Xu F."/>
            <person name="Jerlstrom-Hultqvist J."/>
            <person name="Einarsson E."/>
            <person name="Astvaldsson A."/>
            <person name="Svard S.G."/>
            <person name="Andersson J.O."/>
        </authorList>
    </citation>
    <scope>NUCLEOTIDE SEQUENCE</scope>
    <source>
        <strain evidence="5">ATCC 50377</strain>
    </source>
</reference>
<sequence length="93" mass="10434">MQVTTLDQNLADIEIIRRKNKEFQSQQHKISETLTLQQELIEEITHNIGSTKDRMREVTQNADRALQKIGGLKGALGGMGTILCLGVVWLIFG</sequence>
<keyword evidence="7" id="KW-1185">Reference proteome</keyword>
<dbReference type="AlphaFoldDB" id="V6LYU0"/>
<dbReference type="VEuPathDB" id="GiardiaDB:SS50377_25660"/>
<dbReference type="EMBL" id="KI545950">
    <property type="protein sequence ID" value="EST49441.1"/>
    <property type="molecule type" value="Genomic_DNA"/>
</dbReference>
<dbReference type="EMBL" id="AUWU02000006">
    <property type="protein sequence ID" value="KAH0571475.1"/>
    <property type="molecule type" value="Genomic_DNA"/>
</dbReference>
<dbReference type="EMBL" id="AUWU02000006">
    <property type="protein sequence ID" value="KAH0571477.1"/>
    <property type="molecule type" value="Genomic_DNA"/>
</dbReference>
<feature type="domain" description="T-SNARE coiled-coil homology" evidence="2">
    <location>
        <begin position="3"/>
        <end position="65"/>
    </location>
</feature>
<dbReference type="VEuPathDB" id="GiardiaDB:SS50377_25663"/>
<keyword evidence="1" id="KW-0812">Transmembrane</keyword>
<dbReference type="PROSITE" id="PS50192">
    <property type="entry name" value="T_SNARE"/>
    <property type="match status" value="1"/>
</dbReference>
<keyword evidence="1" id="KW-0472">Membrane</keyword>
<evidence type="ECO:0000256" key="1">
    <source>
        <dbReference type="SAM" id="Phobius"/>
    </source>
</evidence>
<evidence type="ECO:0000259" key="2">
    <source>
        <dbReference type="PROSITE" id="PS50192"/>
    </source>
</evidence>
<evidence type="ECO:0000313" key="6">
    <source>
        <dbReference type="EMBL" id="KAH0571477.1"/>
    </source>
</evidence>
<gene>
    <name evidence="3" type="ORF">SS50377_10185</name>
    <name evidence="4" type="ORF">SS50377_10188</name>
    <name evidence="5" type="ORF">SS50377_25660</name>
    <name evidence="6" type="ORF">SS50377_25663</name>
</gene>
<evidence type="ECO:0000313" key="5">
    <source>
        <dbReference type="EMBL" id="KAH0571475.1"/>
    </source>
</evidence>